<dbReference type="GO" id="GO:0030041">
    <property type="term" value="P:actin filament polymerization"/>
    <property type="evidence" value="ECO:0007669"/>
    <property type="project" value="TreeGrafter"/>
</dbReference>
<dbReference type="EMBL" id="CP136890">
    <property type="protein sequence ID" value="WOK95596.1"/>
    <property type="molecule type" value="Genomic_DNA"/>
</dbReference>
<dbReference type="GO" id="GO:0071203">
    <property type="term" value="C:WASH complex"/>
    <property type="evidence" value="ECO:0007669"/>
    <property type="project" value="InterPro"/>
</dbReference>
<gene>
    <name evidence="3" type="ORF">Cni_G04303</name>
</gene>
<accession>A0AAQ3JTC2</accession>
<dbReference type="Gene3D" id="1.20.5.110">
    <property type="match status" value="1"/>
</dbReference>
<dbReference type="PANTHER" id="PTHR13015">
    <property type="entry name" value="PROTEIN AD-016-RELATED"/>
    <property type="match status" value="1"/>
</dbReference>
<evidence type="ECO:0000313" key="4">
    <source>
        <dbReference type="Proteomes" id="UP001327560"/>
    </source>
</evidence>
<evidence type="ECO:0000256" key="2">
    <source>
        <dbReference type="SAM" id="MobiDB-lite"/>
    </source>
</evidence>
<sequence>MIPTAAAGRSPVPEEQEEEEEVAALSVSDQRTLYLVNIFIGNTARFLNSFASLCQDKLAQVHRRISRLDANLSILEAQLRSTCPKQETENKVPLEGACSSSESRP</sequence>
<feature type="region of interest" description="Disordered" evidence="2">
    <location>
        <begin position="85"/>
        <end position="105"/>
    </location>
</feature>
<protein>
    <submittedName>
        <fullName evidence="3">WASH complex subunit CCDC53-like</fullName>
    </submittedName>
</protein>
<dbReference type="Proteomes" id="UP001327560">
    <property type="component" value="Chromosome 1"/>
</dbReference>
<reference evidence="3 4" key="1">
    <citation type="submission" date="2023-10" db="EMBL/GenBank/DDBJ databases">
        <title>Chromosome-scale genome assembly provides insights into flower coloration mechanisms of Canna indica.</title>
        <authorList>
            <person name="Li C."/>
        </authorList>
    </citation>
    <scope>NUCLEOTIDE SEQUENCE [LARGE SCALE GENOMIC DNA]</scope>
    <source>
        <tissue evidence="3">Flower</tissue>
    </source>
</reference>
<dbReference type="Pfam" id="PF10152">
    <property type="entry name" value="CCDC53"/>
    <property type="match status" value="1"/>
</dbReference>
<feature type="region of interest" description="Disordered" evidence="2">
    <location>
        <begin position="1"/>
        <end position="23"/>
    </location>
</feature>
<organism evidence="3 4">
    <name type="scientific">Canna indica</name>
    <name type="common">Indian-shot</name>
    <dbReference type="NCBI Taxonomy" id="4628"/>
    <lineage>
        <taxon>Eukaryota</taxon>
        <taxon>Viridiplantae</taxon>
        <taxon>Streptophyta</taxon>
        <taxon>Embryophyta</taxon>
        <taxon>Tracheophyta</taxon>
        <taxon>Spermatophyta</taxon>
        <taxon>Magnoliopsida</taxon>
        <taxon>Liliopsida</taxon>
        <taxon>Zingiberales</taxon>
        <taxon>Cannaceae</taxon>
        <taxon>Canna</taxon>
    </lineage>
</organism>
<evidence type="ECO:0000256" key="1">
    <source>
        <dbReference type="ARBA" id="ARBA00006290"/>
    </source>
</evidence>
<evidence type="ECO:0000313" key="3">
    <source>
        <dbReference type="EMBL" id="WOK95596.1"/>
    </source>
</evidence>
<keyword evidence="4" id="KW-1185">Reference proteome</keyword>
<dbReference type="InterPro" id="IPR019309">
    <property type="entry name" value="WASHC3"/>
</dbReference>
<comment type="similarity">
    <text evidence="1">Belongs to the CCDC53 family.</text>
</comment>
<dbReference type="PANTHER" id="PTHR13015:SF0">
    <property type="entry name" value="WASH COMPLEX SUBUNIT 3"/>
    <property type="match status" value="1"/>
</dbReference>
<name>A0AAQ3JTC2_9LILI</name>
<dbReference type="GO" id="GO:0006887">
    <property type="term" value="P:exocytosis"/>
    <property type="evidence" value="ECO:0007669"/>
    <property type="project" value="TreeGrafter"/>
</dbReference>
<proteinExistence type="inferred from homology"/>
<dbReference type="AlphaFoldDB" id="A0AAQ3JTC2"/>